<protein>
    <submittedName>
        <fullName evidence="1">Uncharacterized protein</fullName>
    </submittedName>
</protein>
<evidence type="ECO:0000313" key="1">
    <source>
        <dbReference type="EMBL" id="GAB90158.1"/>
    </source>
</evidence>
<reference evidence="1 2" key="1">
    <citation type="submission" date="2012-08" db="EMBL/GenBank/DDBJ databases">
        <title>Whole genome shotgun sequence of Gordonia rhizosphera NBRC 16068.</title>
        <authorList>
            <person name="Takarada H."/>
            <person name="Isaki S."/>
            <person name="Hosoyama A."/>
            <person name="Tsuchikane K."/>
            <person name="Katsumata H."/>
            <person name="Baba S."/>
            <person name="Ohji S."/>
            <person name="Yamazaki S."/>
            <person name="Fujita N."/>
        </authorList>
    </citation>
    <scope>NUCLEOTIDE SEQUENCE [LARGE SCALE GENOMIC DNA]</scope>
    <source>
        <strain evidence="1 2">NBRC 16068</strain>
    </source>
</reference>
<dbReference type="STRING" id="1108045.GORHZ_085_00250"/>
<proteinExistence type="predicted"/>
<name>K6V2E1_9ACTN</name>
<accession>K6V2E1</accession>
<organism evidence="1 2">
    <name type="scientific">Gordonia rhizosphera NBRC 16068</name>
    <dbReference type="NCBI Taxonomy" id="1108045"/>
    <lineage>
        <taxon>Bacteria</taxon>
        <taxon>Bacillati</taxon>
        <taxon>Actinomycetota</taxon>
        <taxon>Actinomycetes</taxon>
        <taxon>Mycobacteriales</taxon>
        <taxon>Gordoniaceae</taxon>
        <taxon>Gordonia</taxon>
    </lineage>
</organism>
<dbReference type="EMBL" id="BAHC01000085">
    <property type="protein sequence ID" value="GAB90158.1"/>
    <property type="molecule type" value="Genomic_DNA"/>
</dbReference>
<sequence>MNAEDFIAISPDGRLMTVNSKASASRRSCRITVSGDLSRPRVARGQASIEYATKRAKLISPLDGDAFSQVVKVDLIHMLAQVFEVDDHQRMSAAGPPHDVAELAADVLREHPDDIPAPQAWDLME</sequence>
<dbReference type="AlphaFoldDB" id="K6V2E1"/>
<keyword evidence="2" id="KW-1185">Reference proteome</keyword>
<comment type="caution">
    <text evidence="1">The sequence shown here is derived from an EMBL/GenBank/DDBJ whole genome shotgun (WGS) entry which is preliminary data.</text>
</comment>
<gene>
    <name evidence="1" type="ORF">GORHZ_085_00250</name>
</gene>
<dbReference type="Proteomes" id="UP000008363">
    <property type="component" value="Unassembled WGS sequence"/>
</dbReference>
<evidence type="ECO:0000313" key="2">
    <source>
        <dbReference type="Proteomes" id="UP000008363"/>
    </source>
</evidence>